<organism evidence="1 2">
    <name type="scientific">Streptomyces stelliscabiei</name>
    <dbReference type="NCBI Taxonomy" id="146820"/>
    <lineage>
        <taxon>Bacteria</taxon>
        <taxon>Bacillati</taxon>
        <taxon>Actinomycetota</taxon>
        <taxon>Actinomycetes</taxon>
        <taxon>Kitasatosporales</taxon>
        <taxon>Streptomycetaceae</taxon>
        <taxon>Streptomyces</taxon>
    </lineage>
</organism>
<dbReference type="OrthoDB" id="4258103at2"/>
<dbReference type="RefSeq" id="WP_046917059.1">
    <property type="nucleotide sequence ID" value="NZ_JADBGF010000001.1"/>
</dbReference>
<evidence type="ECO:0000313" key="1">
    <source>
        <dbReference type="EMBL" id="MBE1597166.1"/>
    </source>
</evidence>
<dbReference type="AlphaFoldDB" id="A0A8I0P6N1"/>
<reference evidence="1 2" key="1">
    <citation type="submission" date="2020-10" db="EMBL/GenBank/DDBJ databases">
        <title>Sequencing the genomes of 1000 actinobacteria strains.</title>
        <authorList>
            <person name="Klenk H.-P."/>
        </authorList>
    </citation>
    <scope>NUCLEOTIDE SEQUENCE [LARGE SCALE GENOMIC DNA]</scope>
    <source>
        <strain evidence="1 2">DSM 41803</strain>
    </source>
</reference>
<sequence length="94" mass="10363">MTAFKPHPAVHAPWMFMCAMDDPDAVIISFAENPGAQIASALLEDVGDWHHAIKNLQRTNVPEGVVTALDAFHDAVCGWVEWNEQAAKRTEPKP</sequence>
<gene>
    <name evidence="1" type="ORF">H4687_003295</name>
</gene>
<evidence type="ECO:0000313" key="2">
    <source>
        <dbReference type="Proteomes" id="UP000629287"/>
    </source>
</evidence>
<accession>A0A8I0P6N1</accession>
<dbReference type="Proteomes" id="UP000629287">
    <property type="component" value="Unassembled WGS sequence"/>
</dbReference>
<protein>
    <submittedName>
        <fullName evidence="1">Uncharacterized protein</fullName>
    </submittedName>
</protein>
<keyword evidence="2" id="KW-1185">Reference proteome</keyword>
<dbReference type="GeneID" id="86827871"/>
<dbReference type="EMBL" id="JADBGF010000001">
    <property type="protein sequence ID" value="MBE1597166.1"/>
    <property type="molecule type" value="Genomic_DNA"/>
</dbReference>
<proteinExistence type="predicted"/>
<comment type="caution">
    <text evidence="1">The sequence shown here is derived from an EMBL/GenBank/DDBJ whole genome shotgun (WGS) entry which is preliminary data.</text>
</comment>
<name>A0A8I0P6N1_9ACTN</name>